<evidence type="ECO:0000313" key="4">
    <source>
        <dbReference type="Proteomes" id="UP000665181"/>
    </source>
</evidence>
<dbReference type="GO" id="GO:0016853">
    <property type="term" value="F:isomerase activity"/>
    <property type="evidence" value="ECO:0007669"/>
    <property type="project" value="UniProtKB-KW"/>
</dbReference>
<dbReference type="Proteomes" id="UP000076442">
    <property type="component" value="Unassembled WGS sequence"/>
</dbReference>
<sequence>MSVIQVKGNVTYPITIDPSVWIFDDRKFSFDRKGDSQDTYLQSAGDESDLDPERVIREGRIAPPTLKTEKQYEKQKLMNGSFAMRLGTVLKNAEPNSSATQCVFVTSSGKAAVSLETALNSIVHFSEAGKPIQEGGPVHIYFEDPVHHKQPITDVKEIEII</sequence>
<dbReference type="OMA" id="VWIFDER"/>
<dbReference type="EMBL" id="JAGFPW010000019">
    <property type="protein sequence ID" value="MBO3796010.1"/>
    <property type="molecule type" value="Genomic_DNA"/>
</dbReference>
<evidence type="ECO:0000313" key="1">
    <source>
        <dbReference type="EMBL" id="KZD90107.1"/>
    </source>
</evidence>
<accession>A0A085CB92</accession>
<dbReference type="EMBL" id="LJZV01000018">
    <property type="protein sequence ID" value="KZD90107.1"/>
    <property type="molecule type" value="Genomic_DNA"/>
</dbReference>
<evidence type="ECO:0000313" key="2">
    <source>
        <dbReference type="EMBL" id="MBO3796010.1"/>
    </source>
</evidence>
<dbReference type="SMR" id="A0A085CB92"/>
<organism evidence="2 4">
    <name type="scientific">Bacillus subtilis</name>
    <dbReference type="NCBI Taxonomy" id="1423"/>
    <lineage>
        <taxon>Bacteria</taxon>
        <taxon>Bacillati</taxon>
        <taxon>Bacillota</taxon>
        <taxon>Bacilli</taxon>
        <taxon>Bacillales</taxon>
        <taxon>Bacillaceae</taxon>
        <taxon>Bacillus</taxon>
    </lineage>
</organism>
<protein>
    <submittedName>
        <fullName evidence="2">Peptidyl-prolyl cis-trans isomerase</fullName>
    </submittedName>
</protein>
<dbReference type="Proteomes" id="UP000665181">
    <property type="component" value="Unassembled WGS sequence"/>
</dbReference>
<dbReference type="AlphaFoldDB" id="A0A085CB92"/>
<dbReference type="RefSeq" id="WP_003245279.1">
    <property type="nucleotide sequence ID" value="NZ_AP024621.1"/>
</dbReference>
<gene>
    <name evidence="1" type="ORF">B4122_3475</name>
    <name evidence="2" type="ORF">J5227_17270</name>
</gene>
<comment type="caution">
    <text evidence="2">The sequence shown here is derived from an EMBL/GenBank/DDBJ whole genome shotgun (WGS) entry which is preliminary data.</text>
</comment>
<evidence type="ECO:0000313" key="3">
    <source>
        <dbReference type="Proteomes" id="UP000076442"/>
    </source>
</evidence>
<keyword evidence="2" id="KW-0413">Isomerase</keyword>
<name>A0A085CB92_BACIU</name>
<reference evidence="1 3" key="1">
    <citation type="submission" date="2015-09" db="EMBL/GenBank/DDBJ databases">
        <title>Spore heat resistance.</title>
        <authorList>
            <person name="Boekhorst J."/>
            <person name="Berendsen E.M."/>
            <person name="Wells-Bennik M.H."/>
            <person name="Kuipers O.P."/>
        </authorList>
    </citation>
    <scope>NUCLEOTIDE SEQUENCE [LARGE SCALE GENOMIC DNA]</scope>
    <source>
        <strain evidence="1 3">B4122</strain>
    </source>
</reference>
<reference evidence="2" key="2">
    <citation type="submission" date="2021-03" db="EMBL/GenBank/DDBJ databases">
        <title>Isolation of Bacillus subtilis from fermented food sample.</title>
        <authorList>
            <person name="Lakshmanan V."/>
            <person name="Athira K."/>
            <person name="Rajagopal K."/>
        </authorList>
    </citation>
    <scope>NUCLEOTIDE SEQUENCE</scope>
    <source>
        <strain evidence="2">S1</strain>
    </source>
</reference>
<proteinExistence type="predicted"/>